<keyword evidence="5" id="KW-1185">Reference proteome</keyword>
<dbReference type="GO" id="GO:0005737">
    <property type="term" value="C:cytoplasm"/>
    <property type="evidence" value="ECO:0007669"/>
    <property type="project" value="TreeGrafter"/>
</dbReference>
<dbReference type="Proteomes" id="UP000664169">
    <property type="component" value="Unassembled WGS sequence"/>
</dbReference>
<proteinExistence type="inferred from homology"/>
<dbReference type="Pfam" id="PF03099">
    <property type="entry name" value="BPL_LplA_LipB"/>
    <property type="match status" value="1"/>
</dbReference>
<evidence type="ECO:0000313" key="5">
    <source>
        <dbReference type="Proteomes" id="UP000664169"/>
    </source>
</evidence>
<dbReference type="NCBIfam" id="TIGR00121">
    <property type="entry name" value="birA_ligase"/>
    <property type="match status" value="1"/>
</dbReference>
<dbReference type="PROSITE" id="PS51733">
    <property type="entry name" value="BPL_LPL_CATALYTIC"/>
    <property type="match status" value="1"/>
</dbReference>
<dbReference type="PANTHER" id="PTHR12835">
    <property type="entry name" value="BIOTIN PROTEIN LIGASE"/>
    <property type="match status" value="1"/>
</dbReference>
<protein>
    <recommendedName>
        <fullName evidence="3">BPL/LPL catalytic domain-containing protein</fullName>
    </recommendedName>
</protein>
<name>A0A8H3F1S7_9LECA</name>
<keyword evidence="2" id="KW-0436">Ligase</keyword>
<dbReference type="AlphaFoldDB" id="A0A8H3F1S7"/>
<gene>
    <name evidence="4" type="ORF">GOMPHAMPRED_000810</name>
</gene>
<dbReference type="OrthoDB" id="10250105at2759"/>
<evidence type="ECO:0000256" key="2">
    <source>
        <dbReference type="ARBA" id="ARBA00022598"/>
    </source>
</evidence>
<dbReference type="GO" id="GO:0004077">
    <property type="term" value="F:biotin--[biotin carboxyl-carrier protein] ligase activity"/>
    <property type="evidence" value="ECO:0007669"/>
    <property type="project" value="InterPro"/>
</dbReference>
<dbReference type="CDD" id="cd03144">
    <property type="entry name" value="GATase1_ScBLP_like"/>
    <property type="match status" value="1"/>
</dbReference>
<comment type="similarity">
    <text evidence="1">Belongs to the biotin--protein ligase family.</text>
</comment>
<evidence type="ECO:0000256" key="1">
    <source>
        <dbReference type="ARBA" id="ARBA00009934"/>
    </source>
</evidence>
<dbReference type="PANTHER" id="PTHR12835:SF5">
    <property type="entry name" value="BIOTIN--PROTEIN LIGASE"/>
    <property type="match status" value="1"/>
</dbReference>
<dbReference type="SUPFAM" id="SSF52317">
    <property type="entry name" value="Class I glutamine amidotransferase-like"/>
    <property type="match status" value="2"/>
</dbReference>
<dbReference type="SUPFAM" id="SSF55681">
    <property type="entry name" value="Class II aaRS and biotin synthetases"/>
    <property type="match status" value="1"/>
</dbReference>
<sequence length="678" mass="74703">MPRRLNVLVYAGKGTTSESVSHALFTLRRHLTPFYAVFPITSASVLISEPWISSTALLVIPGGADSHYCSELNGQGNDRIRRFVQNGGAYLGFCAGGYYGSSRCEFEVGNSKLEVVGSRELQFFPGTCRGAAFGGFQYGSENGARAMSLSVEQKVFDDKIAPLHFKSYYNGGGVFVDADRYEEKGVTILATYQDELDVQHGKGKQAAVVYCKVGEGAAILTGPHPEFASVNLKPKSDALFFPELVQTIGSDEDLRSNFMAACLAKLGLKVNQDEKIAPPLSPLHLTGVTPGAALEARHELRDIIETQGEKVMLMDEQDTFEIMMESSLNMNEMQKSLPQPDREKKEDEYESVDYTKVIKNIIIHNEKYPSLMTTPQFDHELYYDHLNDYENTSYGDPNFGSCLLYGEVVTSTNSLLEKNPKLLSRLPHGLTAVAGTQVAGRGRGSNVWISPPGSLMFSMIVKHKISLMTRAPVIFLQYLAAIAVVEGIQTYGGSYNQIPVKIKWPNDVYALEPSFPRNSKIKPPRSSYVKICGILVNSAYYDKTFNAVVGIGLNTTNASPTTSVAALVEKLPPGAKTPALSKERLLARIITTFNSLYTRFCQSGFDSHLQGLYYKHWLHSEQEVTLESEGGTRAVIKGITSDGGMLIAEEVVGARRKIQLQSDFNSFDFLQGLVRRKT</sequence>
<accession>A0A8H3F1S7</accession>
<dbReference type="Gene3D" id="3.40.50.880">
    <property type="match status" value="1"/>
</dbReference>
<dbReference type="CDD" id="cd16442">
    <property type="entry name" value="BPL"/>
    <property type="match status" value="1"/>
</dbReference>
<dbReference type="InterPro" id="IPR004408">
    <property type="entry name" value="Biotin_CoA_COase_ligase"/>
</dbReference>
<feature type="domain" description="BPL/LPL catalytic" evidence="3">
    <location>
        <begin position="387"/>
        <end position="601"/>
    </location>
</feature>
<evidence type="ECO:0000313" key="4">
    <source>
        <dbReference type="EMBL" id="CAF9915630.1"/>
    </source>
</evidence>
<dbReference type="InterPro" id="IPR019197">
    <property type="entry name" value="Biotin-prot_ligase_N"/>
</dbReference>
<dbReference type="InterPro" id="IPR045864">
    <property type="entry name" value="aa-tRNA-synth_II/BPL/LPL"/>
</dbReference>
<organism evidence="4 5">
    <name type="scientific">Gomphillus americanus</name>
    <dbReference type="NCBI Taxonomy" id="1940652"/>
    <lineage>
        <taxon>Eukaryota</taxon>
        <taxon>Fungi</taxon>
        <taxon>Dikarya</taxon>
        <taxon>Ascomycota</taxon>
        <taxon>Pezizomycotina</taxon>
        <taxon>Lecanoromycetes</taxon>
        <taxon>OSLEUM clade</taxon>
        <taxon>Ostropomycetidae</taxon>
        <taxon>Ostropales</taxon>
        <taxon>Graphidaceae</taxon>
        <taxon>Gomphilloideae</taxon>
        <taxon>Gomphillus</taxon>
    </lineage>
</organism>
<reference evidence="4" key="1">
    <citation type="submission" date="2021-03" db="EMBL/GenBank/DDBJ databases">
        <authorList>
            <person name="Tagirdzhanova G."/>
        </authorList>
    </citation>
    <scope>NUCLEOTIDE SEQUENCE</scope>
</reference>
<dbReference type="InterPro" id="IPR029062">
    <property type="entry name" value="Class_I_gatase-like"/>
</dbReference>
<evidence type="ECO:0000259" key="3">
    <source>
        <dbReference type="PROSITE" id="PS51733"/>
    </source>
</evidence>
<dbReference type="EMBL" id="CAJPDQ010000010">
    <property type="protein sequence ID" value="CAF9915630.1"/>
    <property type="molecule type" value="Genomic_DNA"/>
</dbReference>
<dbReference type="Gene3D" id="3.30.930.10">
    <property type="entry name" value="Bira Bifunctional Protein, Domain 2"/>
    <property type="match status" value="1"/>
</dbReference>
<dbReference type="InterPro" id="IPR004143">
    <property type="entry name" value="BPL_LPL_catalytic"/>
</dbReference>
<dbReference type="Pfam" id="PF09825">
    <property type="entry name" value="BPL_N"/>
    <property type="match status" value="1"/>
</dbReference>
<comment type="caution">
    <text evidence="4">The sequence shown here is derived from an EMBL/GenBank/DDBJ whole genome shotgun (WGS) entry which is preliminary data.</text>
</comment>